<evidence type="ECO:0000313" key="1">
    <source>
        <dbReference type="EMBL" id="CAF0903851.1"/>
    </source>
</evidence>
<dbReference type="Proteomes" id="UP000682733">
    <property type="component" value="Unassembled WGS sequence"/>
</dbReference>
<protein>
    <submittedName>
        <fullName evidence="2">Uncharacterized protein</fullName>
    </submittedName>
</protein>
<comment type="caution">
    <text evidence="2">The sequence shown here is derived from an EMBL/GenBank/DDBJ whole genome shotgun (WGS) entry which is preliminary data.</text>
</comment>
<organism evidence="2 3">
    <name type="scientific">Didymodactylos carnosus</name>
    <dbReference type="NCBI Taxonomy" id="1234261"/>
    <lineage>
        <taxon>Eukaryota</taxon>
        <taxon>Metazoa</taxon>
        <taxon>Spiralia</taxon>
        <taxon>Gnathifera</taxon>
        <taxon>Rotifera</taxon>
        <taxon>Eurotatoria</taxon>
        <taxon>Bdelloidea</taxon>
        <taxon>Philodinida</taxon>
        <taxon>Philodinidae</taxon>
        <taxon>Didymodactylos</taxon>
    </lineage>
</organism>
<dbReference type="Proteomes" id="UP000677228">
    <property type="component" value="Unassembled WGS sequence"/>
</dbReference>
<dbReference type="AlphaFoldDB" id="A0A8S2HTX8"/>
<evidence type="ECO:0000313" key="2">
    <source>
        <dbReference type="EMBL" id="CAF3684054.1"/>
    </source>
</evidence>
<dbReference type="EMBL" id="CAJOBA010003505">
    <property type="protein sequence ID" value="CAF3684054.1"/>
    <property type="molecule type" value="Genomic_DNA"/>
</dbReference>
<name>A0A8S2HTX8_9BILA</name>
<sequence>MLQIISSSDNEQEEQASNILCDLDVLFGNCPWDFCSRIQIFSHELPRQMLTDKNVYEFYQHGTTLVRRVRCLKQILQKSSQLQERIISMYHEYISTRKNSLNKTYITIYHISKGILSGTYSSGLVDFVYYQIRISFTKFISYILKFIVNDYGLETSPESWKTPLADSLRFLPIDRKHLKA</sequence>
<proteinExistence type="predicted"/>
<evidence type="ECO:0000313" key="3">
    <source>
        <dbReference type="Proteomes" id="UP000682733"/>
    </source>
</evidence>
<accession>A0A8S2HTX8</accession>
<reference evidence="2" key="1">
    <citation type="submission" date="2021-02" db="EMBL/GenBank/DDBJ databases">
        <authorList>
            <person name="Nowell W R."/>
        </authorList>
    </citation>
    <scope>NUCLEOTIDE SEQUENCE</scope>
</reference>
<gene>
    <name evidence="1" type="ORF">OVA965_LOCUS9764</name>
    <name evidence="2" type="ORF">TMI583_LOCUS9760</name>
</gene>
<dbReference type="EMBL" id="CAJNOK010003504">
    <property type="protein sequence ID" value="CAF0903851.1"/>
    <property type="molecule type" value="Genomic_DNA"/>
</dbReference>